<dbReference type="EMBL" id="CAJOBA010000225">
    <property type="protein sequence ID" value="CAF3515004.1"/>
    <property type="molecule type" value="Genomic_DNA"/>
</dbReference>
<evidence type="ECO:0000313" key="6">
    <source>
        <dbReference type="EMBL" id="CAF3853177.1"/>
    </source>
</evidence>
<feature type="signal peptide" evidence="2">
    <location>
        <begin position="1"/>
        <end position="19"/>
    </location>
</feature>
<dbReference type="Proteomes" id="UP000681722">
    <property type="component" value="Unassembled WGS sequence"/>
</dbReference>
<dbReference type="EMBL" id="CAJOBC010005136">
    <property type="protein sequence ID" value="CAF3853177.1"/>
    <property type="molecule type" value="Genomic_DNA"/>
</dbReference>
<gene>
    <name evidence="4" type="ORF">GPM918_LOCUS18091</name>
    <name evidence="3" type="ORF">OVA965_LOCUS1261</name>
    <name evidence="6" type="ORF">SRO942_LOCUS18088</name>
    <name evidence="5" type="ORF">TMI583_LOCUS1262</name>
</gene>
<accession>A0A814N346</accession>
<dbReference type="EMBL" id="CAJNOK010000225">
    <property type="protein sequence ID" value="CAF0738005.1"/>
    <property type="molecule type" value="Genomic_DNA"/>
</dbReference>
<evidence type="ECO:0000313" key="4">
    <source>
        <dbReference type="EMBL" id="CAF1087643.1"/>
    </source>
</evidence>
<feature type="region of interest" description="Disordered" evidence="1">
    <location>
        <begin position="129"/>
        <end position="153"/>
    </location>
</feature>
<dbReference type="Proteomes" id="UP000677228">
    <property type="component" value="Unassembled WGS sequence"/>
</dbReference>
<feature type="chain" id="PRO_5035602401" evidence="2">
    <location>
        <begin position="20"/>
        <end position="200"/>
    </location>
</feature>
<dbReference type="AlphaFoldDB" id="A0A814N346"/>
<dbReference type="Proteomes" id="UP000663829">
    <property type="component" value="Unassembled WGS sequence"/>
</dbReference>
<protein>
    <submittedName>
        <fullName evidence="4">Uncharacterized protein</fullName>
    </submittedName>
</protein>
<evidence type="ECO:0000313" key="5">
    <source>
        <dbReference type="EMBL" id="CAF3515004.1"/>
    </source>
</evidence>
<evidence type="ECO:0000313" key="7">
    <source>
        <dbReference type="Proteomes" id="UP000663829"/>
    </source>
</evidence>
<evidence type="ECO:0000256" key="2">
    <source>
        <dbReference type="SAM" id="SignalP"/>
    </source>
</evidence>
<keyword evidence="7" id="KW-1185">Reference proteome</keyword>
<comment type="caution">
    <text evidence="4">The sequence shown here is derived from an EMBL/GenBank/DDBJ whole genome shotgun (WGS) entry which is preliminary data.</text>
</comment>
<name>A0A814N346_9BILA</name>
<proteinExistence type="predicted"/>
<evidence type="ECO:0000256" key="1">
    <source>
        <dbReference type="SAM" id="MobiDB-lite"/>
    </source>
</evidence>
<organism evidence="4 7">
    <name type="scientific">Didymodactylos carnosus</name>
    <dbReference type="NCBI Taxonomy" id="1234261"/>
    <lineage>
        <taxon>Eukaryota</taxon>
        <taxon>Metazoa</taxon>
        <taxon>Spiralia</taxon>
        <taxon>Gnathifera</taxon>
        <taxon>Rotifera</taxon>
        <taxon>Eurotatoria</taxon>
        <taxon>Bdelloidea</taxon>
        <taxon>Philodinida</taxon>
        <taxon>Philodinidae</taxon>
        <taxon>Didymodactylos</taxon>
    </lineage>
</organism>
<keyword evidence="2" id="KW-0732">Signal</keyword>
<dbReference type="EMBL" id="CAJNOQ010005136">
    <property type="protein sequence ID" value="CAF1087643.1"/>
    <property type="molecule type" value="Genomic_DNA"/>
</dbReference>
<reference evidence="4" key="1">
    <citation type="submission" date="2021-02" db="EMBL/GenBank/DDBJ databases">
        <authorList>
            <person name="Nowell W R."/>
        </authorList>
    </citation>
    <scope>NUCLEOTIDE SEQUENCE</scope>
</reference>
<evidence type="ECO:0000313" key="3">
    <source>
        <dbReference type="EMBL" id="CAF0738005.1"/>
    </source>
</evidence>
<dbReference type="Proteomes" id="UP000682733">
    <property type="component" value="Unassembled WGS sequence"/>
</dbReference>
<sequence>MVRHALSFYILLTLAVAFGGSTTTYSSQLEEMILYLTKQPITDYESYGCWLNDGAETETQTNTSLVAAEASDDITDEKSQKLPALFTINRVVHPRGCPKTTKKYTQFYKTTTSTIITDSLSFTVPQTLEAEKSDEPDSPAYMSSTSNNNSSDRTAIASTSVLSSSPNPLPLPTNTNVLTENENLLNGKKPIIRTVKAGAY</sequence>